<keyword evidence="4" id="KW-1003">Cell membrane</keyword>
<evidence type="ECO:0000313" key="9">
    <source>
        <dbReference type="EMBL" id="PAT41688.1"/>
    </source>
</evidence>
<evidence type="ECO:0000256" key="7">
    <source>
        <dbReference type="ARBA" id="ARBA00023136"/>
    </source>
</evidence>
<feature type="transmembrane region" description="Helical" evidence="8">
    <location>
        <begin position="284"/>
        <end position="307"/>
    </location>
</feature>
<feature type="transmembrane region" description="Helical" evidence="8">
    <location>
        <begin position="136"/>
        <end position="154"/>
    </location>
</feature>
<feature type="transmembrane region" description="Helical" evidence="8">
    <location>
        <begin position="6"/>
        <end position="26"/>
    </location>
</feature>
<organism evidence="9 10">
    <name type="scientific">Vandammella animalimorsus</name>
    <dbReference type="NCBI Taxonomy" id="2029117"/>
    <lineage>
        <taxon>Bacteria</taxon>
        <taxon>Pseudomonadati</taxon>
        <taxon>Pseudomonadota</taxon>
        <taxon>Betaproteobacteria</taxon>
        <taxon>Burkholderiales</taxon>
        <taxon>Comamonadaceae</taxon>
        <taxon>Vandammella</taxon>
    </lineage>
</organism>
<dbReference type="AlphaFoldDB" id="A0A2A2AVC9"/>
<evidence type="ECO:0000256" key="3">
    <source>
        <dbReference type="ARBA" id="ARBA00022448"/>
    </source>
</evidence>
<comment type="caution">
    <text evidence="9">The sequence shown here is derived from an EMBL/GenBank/DDBJ whole genome shotgun (WGS) entry which is preliminary data.</text>
</comment>
<dbReference type="PANTHER" id="PTHR36838">
    <property type="entry name" value="AUXIN EFFLUX CARRIER FAMILY PROTEIN"/>
    <property type="match status" value="1"/>
</dbReference>
<keyword evidence="5 8" id="KW-0812">Transmembrane</keyword>
<evidence type="ECO:0000256" key="2">
    <source>
        <dbReference type="ARBA" id="ARBA00010145"/>
    </source>
</evidence>
<feature type="transmembrane region" description="Helical" evidence="8">
    <location>
        <begin position="112"/>
        <end position="130"/>
    </location>
</feature>
<feature type="transmembrane region" description="Helical" evidence="8">
    <location>
        <begin position="236"/>
        <end position="264"/>
    </location>
</feature>
<dbReference type="EMBL" id="NSJD01000001">
    <property type="protein sequence ID" value="PAT41688.1"/>
    <property type="molecule type" value="Genomic_DNA"/>
</dbReference>
<evidence type="ECO:0000256" key="8">
    <source>
        <dbReference type="SAM" id="Phobius"/>
    </source>
</evidence>
<evidence type="ECO:0000256" key="5">
    <source>
        <dbReference type="ARBA" id="ARBA00022692"/>
    </source>
</evidence>
<comment type="similarity">
    <text evidence="2">Belongs to the auxin efflux carrier (TC 2.A.69) family.</text>
</comment>
<protein>
    <submittedName>
        <fullName evidence="9">Transporter</fullName>
    </submittedName>
</protein>
<feature type="transmembrane region" description="Helical" evidence="8">
    <location>
        <begin position="38"/>
        <end position="57"/>
    </location>
</feature>
<dbReference type="GO" id="GO:0055085">
    <property type="term" value="P:transmembrane transport"/>
    <property type="evidence" value="ECO:0007669"/>
    <property type="project" value="InterPro"/>
</dbReference>
<gene>
    <name evidence="9" type="ORF">CK623_01930</name>
</gene>
<dbReference type="GO" id="GO:0005886">
    <property type="term" value="C:plasma membrane"/>
    <property type="evidence" value="ECO:0007669"/>
    <property type="project" value="UniProtKB-SubCell"/>
</dbReference>
<name>A0A2A2AVC9_9BURK</name>
<feature type="transmembrane region" description="Helical" evidence="8">
    <location>
        <begin position="196"/>
        <end position="215"/>
    </location>
</feature>
<dbReference type="Pfam" id="PF03547">
    <property type="entry name" value="Mem_trans"/>
    <property type="match status" value="1"/>
</dbReference>
<proteinExistence type="inferred from homology"/>
<dbReference type="InterPro" id="IPR004776">
    <property type="entry name" value="Mem_transp_PIN-like"/>
</dbReference>
<feature type="transmembrane region" description="Helical" evidence="8">
    <location>
        <begin position="69"/>
        <end position="91"/>
    </location>
</feature>
<evidence type="ECO:0000256" key="1">
    <source>
        <dbReference type="ARBA" id="ARBA00004651"/>
    </source>
</evidence>
<reference evidence="9 10" key="1">
    <citation type="submission" date="2017-08" db="EMBL/GenBank/DDBJ databases">
        <title>WGS of Clinical strains of the CDC Group NO-1 linked to zoonotic infections in humans.</title>
        <authorList>
            <person name="Bernier A.-M."/>
            <person name="Bernard K."/>
        </authorList>
    </citation>
    <scope>NUCLEOTIDE SEQUENCE [LARGE SCALE GENOMIC DNA]</scope>
    <source>
        <strain evidence="9 10">NML79-0751</strain>
    </source>
</reference>
<sequence length="311" mass="32567">MGTEGAAMLGHIAPVFLILALGVLLRRLPQTPAALFPALEWFSFYVAFPALLLLRTAQLELHWQAVQQLALLVLGPSALVLLLCLLGLRLARQLPDAARSSVVQGAIRPSTYFGLAVAGFVFPADVAALVMLALAIALPAVNVVAIVALTWWSGQRATARRIAAGLLRNPIILATLAGLLYNAGGWPLPQAAAQTLLFLGNAAMALGLVCVGGGLDFRLQGAQPWAVVGTNMAKLLALPAITWLACQALQASAASTLAACFYAALPTAPNAYIMARQMGGDARLMATLITTQTLLALISLPLWLAWLQGPA</sequence>
<feature type="transmembrane region" description="Helical" evidence="8">
    <location>
        <begin position="166"/>
        <end position="184"/>
    </location>
</feature>
<evidence type="ECO:0000313" key="10">
    <source>
        <dbReference type="Proteomes" id="UP000218644"/>
    </source>
</evidence>
<evidence type="ECO:0000256" key="6">
    <source>
        <dbReference type="ARBA" id="ARBA00022989"/>
    </source>
</evidence>
<evidence type="ECO:0000256" key="4">
    <source>
        <dbReference type="ARBA" id="ARBA00022475"/>
    </source>
</evidence>
<dbReference type="InterPro" id="IPR038770">
    <property type="entry name" value="Na+/solute_symporter_sf"/>
</dbReference>
<dbReference type="Gene3D" id="1.20.1530.20">
    <property type="match status" value="1"/>
</dbReference>
<keyword evidence="3" id="KW-0813">Transport</keyword>
<dbReference type="Proteomes" id="UP000218644">
    <property type="component" value="Unassembled WGS sequence"/>
</dbReference>
<dbReference type="PANTHER" id="PTHR36838:SF4">
    <property type="entry name" value="AUXIN EFFLUX CARRIER FAMILY PROTEIN"/>
    <property type="match status" value="1"/>
</dbReference>
<comment type="subcellular location">
    <subcellularLocation>
        <location evidence="1">Cell membrane</location>
        <topology evidence="1">Multi-pass membrane protein</topology>
    </subcellularLocation>
</comment>
<keyword evidence="7 8" id="KW-0472">Membrane</keyword>
<accession>A0A2A2AVC9</accession>
<keyword evidence="6 8" id="KW-1133">Transmembrane helix</keyword>